<dbReference type="SUPFAM" id="SSF48537">
    <property type="entry name" value="Phospholipase C/P1 nuclease"/>
    <property type="match status" value="1"/>
</dbReference>
<feature type="chain" id="PRO_5013309008" description="S1/P1 Nuclease" evidence="7">
    <location>
        <begin position="27"/>
        <end position="333"/>
    </location>
</feature>
<evidence type="ECO:0000256" key="3">
    <source>
        <dbReference type="ARBA" id="ARBA00022759"/>
    </source>
</evidence>
<evidence type="ECO:0000256" key="4">
    <source>
        <dbReference type="ARBA" id="ARBA00022801"/>
    </source>
</evidence>
<keyword evidence="7" id="KW-0732">Signal</keyword>
<evidence type="ECO:0000256" key="5">
    <source>
        <dbReference type="ARBA" id="ARBA00023157"/>
    </source>
</evidence>
<dbReference type="InterPro" id="IPR003154">
    <property type="entry name" value="S1/P1nuclease"/>
</dbReference>
<evidence type="ECO:0000256" key="6">
    <source>
        <dbReference type="ARBA" id="ARBA00023180"/>
    </source>
</evidence>
<sequence length="333" mass="37662">MTDSRKYFLVSLFTCLASLFMHSSLAWDSVGHRLSASVAAHYLSAGSKTELLRILQQHPRFQQDFVAQMPASIANGGEEGRFSWLVGQAAFWPDIIRGLPESEREKYNRANWHYIDGAWLRGQADLQGNTYIGVATFDDIQGQAAQDTRDEASVENVMNALDYNTTLLADSLTPMPQRAVALCWVLHLIGDIHQPLHVGSLYSTNRFPNGDRGGNGVETDDRNLHARWDRALRSIGVSSNLEIVLAQHSTTLERMDGQDDGDWSLWMKESRALLLNTVYTEEMKSAIARTDNSNERLREFNLDDAYIETMEYHARMRLALAGRRLALWLEDNL</sequence>
<evidence type="ECO:0000256" key="1">
    <source>
        <dbReference type="ARBA" id="ARBA00022722"/>
    </source>
</evidence>
<evidence type="ECO:0000313" key="8">
    <source>
        <dbReference type="EMBL" id="PCI79142.1"/>
    </source>
</evidence>
<keyword evidence="5" id="KW-1015">Disulfide bond</keyword>
<dbReference type="InterPro" id="IPR008947">
    <property type="entry name" value="PLipase_C/P1_nuclease_dom_sf"/>
</dbReference>
<evidence type="ECO:0000256" key="2">
    <source>
        <dbReference type="ARBA" id="ARBA00022723"/>
    </source>
</evidence>
<evidence type="ECO:0008006" key="10">
    <source>
        <dbReference type="Google" id="ProtNLM"/>
    </source>
</evidence>
<reference evidence="9" key="1">
    <citation type="submission" date="2017-08" db="EMBL/GenBank/DDBJ databases">
        <title>A dynamic microbial community with high functional redundancy inhabits the cold, oxic subseafloor aquifer.</title>
        <authorList>
            <person name="Tully B.J."/>
            <person name="Wheat C.G."/>
            <person name="Glazer B.T."/>
            <person name="Huber J.A."/>
        </authorList>
    </citation>
    <scope>NUCLEOTIDE SEQUENCE [LARGE SCALE GENOMIC DNA]</scope>
</reference>
<organism evidence="8 9">
    <name type="scientific">SAR86 cluster bacterium</name>
    <dbReference type="NCBI Taxonomy" id="2030880"/>
    <lineage>
        <taxon>Bacteria</taxon>
        <taxon>Pseudomonadati</taxon>
        <taxon>Pseudomonadota</taxon>
        <taxon>Gammaproteobacteria</taxon>
        <taxon>SAR86 cluster</taxon>
    </lineage>
</organism>
<comment type="caution">
    <text evidence="8">The sequence shown here is derived from an EMBL/GenBank/DDBJ whole genome shotgun (WGS) entry which is preliminary data.</text>
</comment>
<dbReference type="GO" id="GO:0004519">
    <property type="term" value="F:endonuclease activity"/>
    <property type="evidence" value="ECO:0007669"/>
    <property type="project" value="UniProtKB-KW"/>
</dbReference>
<dbReference type="Gene3D" id="1.10.575.10">
    <property type="entry name" value="P1 Nuclease"/>
    <property type="match status" value="1"/>
</dbReference>
<dbReference type="AlphaFoldDB" id="A0A2A4X8Z4"/>
<protein>
    <recommendedName>
        <fullName evidence="10">S1/P1 Nuclease</fullName>
    </recommendedName>
</protein>
<dbReference type="GO" id="GO:0006308">
    <property type="term" value="P:DNA catabolic process"/>
    <property type="evidence" value="ECO:0007669"/>
    <property type="project" value="InterPro"/>
</dbReference>
<dbReference type="PANTHER" id="PTHR33146">
    <property type="entry name" value="ENDONUCLEASE 4"/>
    <property type="match status" value="1"/>
</dbReference>
<evidence type="ECO:0000313" key="9">
    <source>
        <dbReference type="Proteomes" id="UP000218767"/>
    </source>
</evidence>
<keyword evidence="2" id="KW-0479">Metal-binding</keyword>
<proteinExistence type="predicted"/>
<feature type="signal peptide" evidence="7">
    <location>
        <begin position="1"/>
        <end position="26"/>
    </location>
</feature>
<dbReference type="EMBL" id="NVUL01000021">
    <property type="protein sequence ID" value="PCI79142.1"/>
    <property type="molecule type" value="Genomic_DNA"/>
</dbReference>
<evidence type="ECO:0000256" key="7">
    <source>
        <dbReference type="SAM" id="SignalP"/>
    </source>
</evidence>
<dbReference type="Proteomes" id="UP000218767">
    <property type="component" value="Unassembled WGS sequence"/>
</dbReference>
<dbReference type="GO" id="GO:0046872">
    <property type="term" value="F:metal ion binding"/>
    <property type="evidence" value="ECO:0007669"/>
    <property type="project" value="UniProtKB-KW"/>
</dbReference>
<dbReference type="CDD" id="cd11010">
    <property type="entry name" value="S1-P1_nuclease"/>
    <property type="match status" value="1"/>
</dbReference>
<keyword evidence="3" id="KW-0255">Endonuclease</keyword>
<name>A0A2A4X8Z4_9GAMM</name>
<dbReference type="GO" id="GO:0016788">
    <property type="term" value="F:hydrolase activity, acting on ester bonds"/>
    <property type="evidence" value="ECO:0007669"/>
    <property type="project" value="InterPro"/>
</dbReference>
<dbReference type="Pfam" id="PF02265">
    <property type="entry name" value="S1-P1_nuclease"/>
    <property type="match status" value="1"/>
</dbReference>
<gene>
    <name evidence="8" type="ORF">COB20_05505</name>
</gene>
<dbReference type="PANTHER" id="PTHR33146:SF26">
    <property type="entry name" value="ENDONUCLEASE 4"/>
    <property type="match status" value="1"/>
</dbReference>
<dbReference type="GO" id="GO:0003676">
    <property type="term" value="F:nucleic acid binding"/>
    <property type="evidence" value="ECO:0007669"/>
    <property type="project" value="InterPro"/>
</dbReference>
<keyword evidence="1" id="KW-0540">Nuclease</keyword>
<accession>A0A2A4X8Z4</accession>
<keyword evidence="6" id="KW-0325">Glycoprotein</keyword>
<keyword evidence="4" id="KW-0378">Hydrolase</keyword>